<dbReference type="InterPro" id="IPR045304">
    <property type="entry name" value="LbH_SAT"/>
</dbReference>
<evidence type="ECO:0000256" key="12">
    <source>
        <dbReference type="ARBA" id="ARBA00049486"/>
    </source>
</evidence>
<keyword evidence="7" id="KW-0028">Amino-acid biosynthesis</keyword>
<sequence length="188" mass="19581">MTGLGTRIREDVRTALAKDPAAKSALEVVLAYPGLHALWAYRLGHAAWERDLQLTARLISHLARLLTGVEIHPGADIGRRCFIDHGAGVVVGETTDIGDDVMLYQGVTLGGDSLADEKRHPTLEDGATIGANATLLGPIVIGENASVGAGSVVLESVPPNCTAVGNPAKLVGRCAEDESIELGTGFPE</sequence>
<keyword evidence="14" id="KW-1185">Reference proteome</keyword>
<dbReference type="NCBIfam" id="NF041874">
    <property type="entry name" value="EPS_EpsC"/>
    <property type="match status" value="1"/>
</dbReference>
<gene>
    <name evidence="13" type="ORF">C447_08663</name>
</gene>
<evidence type="ECO:0000256" key="8">
    <source>
        <dbReference type="ARBA" id="ARBA00022679"/>
    </source>
</evidence>
<dbReference type="NCBIfam" id="TIGR01172">
    <property type="entry name" value="cysE"/>
    <property type="match status" value="1"/>
</dbReference>
<keyword evidence="9" id="KW-0677">Repeat</keyword>
<name>M0LZL0_9EURY</name>
<dbReference type="GO" id="GO:0009001">
    <property type="term" value="F:serine O-acetyltransferase activity"/>
    <property type="evidence" value="ECO:0007669"/>
    <property type="project" value="UniProtKB-EC"/>
</dbReference>
<dbReference type="InterPro" id="IPR053376">
    <property type="entry name" value="Serine_acetyltransferase"/>
</dbReference>
<dbReference type="PROSITE" id="PS00101">
    <property type="entry name" value="HEXAPEP_TRANSFERASES"/>
    <property type="match status" value="1"/>
</dbReference>
<comment type="catalytic activity">
    <reaction evidence="12">
        <text>L-serine + acetyl-CoA = O-acetyl-L-serine + CoA</text>
        <dbReference type="Rhea" id="RHEA:24560"/>
        <dbReference type="ChEBI" id="CHEBI:33384"/>
        <dbReference type="ChEBI" id="CHEBI:57287"/>
        <dbReference type="ChEBI" id="CHEBI:57288"/>
        <dbReference type="ChEBI" id="CHEBI:58340"/>
        <dbReference type="EC" id="2.3.1.30"/>
    </reaction>
</comment>
<evidence type="ECO:0000256" key="3">
    <source>
        <dbReference type="ARBA" id="ARBA00007274"/>
    </source>
</evidence>
<evidence type="ECO:0000256" key="4">
    <source>
        <dbReference type="ARBA" id="ARBA00013266"/>
    </source>
</evidence>
<dbReference type="InterPro" id="IPR011004">
    <property type="entry name" value="Trimer_LpxA-like_sf"/>
</dbReference>
<dbReference type="FunFam" id="2.160.10.10:FF:000007">
    <property type="entry name" value="Serine acetyltransferase"/>
    <property type="match status" value="1"/>
</dbReference>
<comment type="similarity">
    <text evidence="3">Belongs to the transferase hexapeptide repeat family.</text>
</comment>
<dbReference type="InterPro" id="IPR001451">
    <property type="entry name" value="Hexapep"/>
</dbReference>
<dbReference type="GO" id="GO:0005737">
    <property type="term" value="C:cytoplasm"/>
    <property type="evidence" value="ECO:0007669"/>
    <property type="project" value="UniProtKB-SubCell"/>
</dbReference>
<evidence type="ECO:0000256" key="6">
    <source>
        <dbReference type="ARBA" id="ARBA00022490"/>
    </source>
</evidence>
<evidence type="ECO:0000256" key="10">
    <source>
        <dbReference type="ARBA" id="ARBA00023192"/>
    </source>
</evidence>
<dbReference type="RefSeq" id="WP_007692940.1">
    <property type="nucleotide sequence ID" value="NZ_AJRK01000401.1"/>
</dbReference>
<dbReference type="SUPFAM" id="SSF51161">
    <property type="entry name" value="Trimeric LpxA-like enzymes"/>
    <property type="match status" value="1"/>
</dbReference>
<dbReference type="Proteomes" id="UP000011566">
    <property type="component" value="Unassembled WGS sequence"/>
</dbReference>
<keyword evidence="10" id="KW-0198">Cysteine biosynthesis</keyword>
<evidence type="ECO:0000256" key="5">
    <source>
        <dbReference type="ARBA" id="ARBA00018522"/>
    </source>
</evidence>
<accession>M0LZL0</accession>
<evidence type="ECO:0000256" key="2">
    <source>
        <dbReference type="ARBA" id="ARBA00004876"/>
    </source>
</evidence>
<protein>
    <recommendedName>
        <fullName evidence="5">Serine acetyltransferase</fullName>
        <ecNumber evidence="4">2.3.1.30</ecNumber>
    </recommendedName>
</protein>
<dbReference type="Gene3D" id="2.160.10.10">
    <property type="entry name" value="Hexapeptide repeat proteins"/>
    <property type="match status" value="1"/>
</dbReference>
<comment type="subcellular location">
    <subcellularLocation>
        <location evidence="1">Cytoplasm</location>
    </subcellularLocation>
</comment>
<dbReference type="InterPro" id="IPR018357">
    <property type="entry name" value="Hexapep_transf_CS"/>
</dbReference>
<dbReference type="InterPro" id="IPR042122">
    <property type="entry name" value="Ser_AcTrfase_N_sf"/>
</dbReference>
<reference evidence="13 14" key="1">
    <citation type="journal article" date="2014" name="PLoS Genet.">
        <title>Phylogenetically driven sequencing of extremely halophilic archaea reveals strategies for static and dynamic osmo-response.</title>
        <authorList>
            <person name="Becker E.A."/>
            <person name="Seitzer P.M."/>
            <person name="Tritt A."/>
            <person name="Larsen D."/>
            <person name="Krusor M."/>
            <person name="Yao A.I."/>
            <person name="Wu D."/>
            <person name="Madern D."/>
            <person name="Eisen J.A."/>
            <person name="Darling A.E."/>
            <person name="Facciotti M.T."/>
        </authorList>
    </citation>
    <scope>NUCLEOTIDE SEQUENCE [LARGE SCALE GENOMIC DNA]</scope>
    <source>
        <strain evidence="13 14">100A6</strain>
    </source>
</reference>
<organism evidence="13 14">
    <name type="scientific">Halococcus hamelinensis 100A6</name>
    <dbReference type="NCBI Taxonomy" id="1132509"/>
    <lineage>
        <taxon>Archaea</taxon>
        <taxon>Methanobacteriati</taxon>
        <taxon>Methanobacteriota</taxon>
        <taxon>Stenosarchaea group</taxon>
        <taxon>Halobacteria</taxon>
        <taxon>Halobacteriales</taxon>
        <taxon>Halococcaceae</taxon>
        <taxon>Halococcus</taxon>
    </lineage>
</organism>
<dbReference type="eggNOG" id="arCOG01847">
    <property type="taxonomic scope" value="Archaea"/>
</dbReference>
<dbReference type="InterPro" id="IPR005881">
    <property type="entry name" value="Ser_O-AcTrfase"/>
</dbReference>
<dbReference type="FunFam" id="1.10.3130.10:FF:000003">
    <property type="entry name" value="Serine acetyltransferase"/>
    <property type="match status" value="1"/>
</dbReference>
<dbReference type="PIRSF" id="PIRSF000441">
    <property type="entry name" value="CysE"/>
    <property type="match status" value="1"/>
</dbReference>
<dbReference type="GO" id="GO:0006535">
    <property type="term" value="P:cysteine biosynthetic process from serine"/>
    <property type="evidence" value="ECO:0007669"/>
    <property type="project" value="InterPro"/>
</dbReference>
<evidence type="ECO:0000313" key="13">
    <source>
        <dbReference type="EMBL" id="EMA38881.1"/>
    </source>
</evidence>
<dbReference type="PANTHER" id="PTHR42811">
    <property type="entry name" value="SERINE ACETYLTRANSFERASE"/>
    <property type="match status" value="1"/>
</dbReference>
<evidence type="ECO:0000313" key="14">
    <source>
        <dbReference type="Proteomes" id="UP000011566"/>
    </source>
</evidence>
<keyword evidence="6" id="KW-0963">Cytoplasm</keyword>
<dbReference type="CDD" id="cd03354">
    <property type="entry name" value="LbH_SAT"/>
    <property type="match status" value="1"/>
</dbReference>
<evidence type="ECO:0000256" key="11">
    <source>
        <dbReference type="ARBA" id="ARBA00023315"/>
    </source>
</evidence>
<evidence type="ECO:0000256" key="9">
    <source>
        <dbReference type="ARBA" id="ARBA00022737"/>
    </source>
</evidence>
<evidence type="ECO:0000256" key="1">
    <source>
        <dbReference type="ARBA" id="ARBA00004496"/>
    </source>
</evidence>
<dbReference type="AlphaFoldDB" id="M0LZL0"/>
<dbReference type="Gene3D" id="1.10.3130.10">
    <property type="entry name" value="serine acetyltransferase, domain 1"/>
    <property type="match status" value="1"/>
</dbReference>
<evidence type="ECO:0000256" key="7">
    <source>
        <dbReference type="ARBA" id="ARBA00022605"/>
    </source>
</evidence>
<dbReference type="PATRIC" id="fig|1132509.6.peg.1957"/>
<comment type="caution">
    <text evidence="13">The sequence shown here is derived from an EMBL/GenBank/DDBJ whole genome shotgun (WGS) entry which is preliminary data.</text>
</comment>
<dbReference type="EC" id="2.3.1.30" evidence="4"/>
<keyword evidence="11" id="KW-0012">Acyltransferase</keyword>
<keyword evidence="8 13" id="KW-0808">Transferase</keyword>
<dbReference type="OrthoDB" id="10940at2157"/>
<dbReference type="Pfam" id="PF00132">
    <property type="entry name" value="Hexapep"/>
    <property type="match status" value="1"/>
</dbReference>
<comment type="pathway">
    <text evidence="2">Amino-acid biosynthesis; L-cysteine biosynthesis; L-cysteine from L-serine: step 1/2.</text>
</comment>
<dbReference type="EMBL" id="AOMB01000023">
    <property type="protein sequence ID" value="EMA38881.1"/>
    <property type="molecule type" value="Genomic_DNA"/>
</dbReference>
<proteinExistence type="inferred from homology"/>